<reference evidence="1" key="1">
    <citation type="journal article" date="2014" name="Nat. Commun.">
        <title>Multiple recent horizontal transfers of a large genomic region in cheese making fungi.</title>
        <authorList>
            <person name="Cheeseman K."/>
            <person name="Ropars J."/>
            <person name="Renault P."/>
            <person name="Dupont J."/>
            <person name="Gouzy J."/>
            <person name="Branca A."/>
            <person name="Abraham A.L."/>
            <person name="Ceppi M."/>
            <person name="Conseiller E."/>
            <person name="Debuchy R."/>
            <person name="Malagnac F."/>
            <person name="Goarin A."/>
            <person name="Silar P."/>
            <person name="Lacoste S."/>
            <person name="Sallet E."/>
            <person name="Bensimon A."/>
            <person name="Giraud T."/>
            <person name="Brygoo Y."/>
        </authorList>
    </citation>
    <scope>NUCLEOTIDE SEQUENCE [LARGE SCALE GENOMIC DNA]</scope>
    <source>
        <strain evidence="1">FM164</strain>
    </source>
</reference>
<dbReference type="AlphaFoldDB" id="W6R065"/>
<name>W6R065_PENRF</name>
<accession>W6R065</accession>
<dbReference type="Proteomes" id="UP000030686">
    <property type="component" value="Unassembled WGS sequence"/>
</dbReference>
<evidence type="ECO:0000313" key="1">
    <source>
        <dbReference type="EMBL" id="CDM35207.1"/>
    </source>
</evidence>
<keyword evidence="2" id="KW-1185">Reference proteome</keyword>
<evidence type="ECO:0000313" key="2">
    <source>
        <dbReference type="Proteomes" id="UP000030686"/>
    </source>
</evidence>
<gene>
    <name evidence="1" type="ORF">PROQFM164_S04g000088</name>
</gene>
<proteinExistence type="predicted"/>
<sequence length="78" mass="8959">MCHWSRINVLRINKLTESLFQCDSRCLSPSRMTKHLADNGVREGNYRQLFTPIHSHGLEVKAITNYRRVGLVTLCLGC</sequence>
<dbReference type="EMBL" id="HG792018">
    <property type="protein sequence ID" value="CDM35207.1"/>
    <property type="molecule type" value="Genomic_DNA"/>
</dbReference>
<protein>
    <submittedName>
        <fullName evidence="1">Genomic scaffold, ProqFM164S04</fullName>
    </submittedName>
</protein>
<organism evidence="1 2">
    <name type="scientific">Penicillium roqueforti (strain FM164)</name>
    <dbReference type="NCBI Taxonomy" id="1365484"/>
    <lineage>
        <taxon>Eukaryota</taxon>
        <taxon>Fungi</taxon>
        <taxon>Dikarya</taxon>
        <taxon>Ascomycota</taxon>
        <taxon>Pezizomycotina</taxon>
        <taxon>Eurotiomycetes</taxon>
        <taxon>Eurotiomycetidae</taxon>
        <taxon>Eurotiales</taxon>
        <taxon>Aspergillaceae</taxon>
        <taxon>Penicillium</taxon>
    </lineage>
</organism>